<comment type="caution">
    <text evidence="1">The sequence shown here is derived from an EMBL/GenBank/DDBJ whole genome shotgun (WGS) entry which is preliminary data.</text>
</comment>
<evidence type="ECO:0000313" key="1">
    <source>
        <dbReference type="EMBL" id="KRX10585.1"/>
    </source>
</evidence>
<name>A0A0V0R7W9_PSEPJ</name>
<dbReference type="Proteomes" id="UP000054937">
    <property type="component" value="Unassembled WGS sequence"/>
</dbReference>
<gene>
    <name evidence="1" type="ORF">PPERSA_05405</name>
</gene>
<keyword evidence="2" id="KW-1185">Reference proteome</keyword>
<dbReference type="EMBL" id="LDAU01000025">
    <property type="protein sequence ID" value="KRX10585.1"/>
    <property type="molecule type" value="Genomic_DNA"/>
</dbReference>
<dbReference type="InParanoid" id="A0A0V0R7W9"/>
<reference evidence="1 2" key="1">
    <citation type="journal article" date="2015" name="Sci. Rep.">
        <title>Genome of the facultative scuticociliatosis pathogen Pseudocohnilembus persalinus provides insight into its virulence through horizontal gene transfer.</title>
        <authorList>
            <person name="Xiong J."/>
            <person name="Wang G."/>
            <person name="Cheng J."/>
            <person name="Tian M."/>
            <person name="Pan X."/>
            <person name="Warren A."/>
            <person name="Jiang C."/>
            <person name="Yuan D."/>
            <person name="Miao W."/>
        </authorList>
    </citation>
    <scope>NUCLEOTIDE SEQUENCE [LARGE SCALE GENOMIC DNA]</scope>
    <source>
        <strain evidence="1">36N120E</strain>
    </source>
</reference>
<sequence>MDDQKRKAINRDIQKSLQLRKMIFNQDIDENMQALIHDCSNSDLKLFIQEYELDEIIEGSDDLFIKKYETCHEDLNKLIEINDLQIKYKGNNKNKKEKPEILLYHYFDEIPITLNIKQIENQDKKRLIVYPFQYEMKIRFEEALNSLDSAKQELNQKENIEKRHDS</sequence>
<dbReference type="AlphaFoldDB" id="A0A0V0R7W9"/>
<proteinExistence type="predicted"/>
<evidence type="ECO:0000313" key="2">
    <source>
        <dbReference type="Proteomes" id="UP000054937"/>
    </source>
</evidence>
<protein>
    <submittedName>
        <fullName evidence="1">Uncharacterized protein</fullName>
    </submittedName>
</protein>
<organism evidence="1 2">
    <name type="scientific">Pseudocohnilembus persalinus</name>
    <name type="common">Ciliate</name>
    <dbReference type="NCBI Taxonomy" id="266149"/>
    <lineage>
        <taxon>Eukaryota</taxon>
        <taxon>Sar</taxon>
        <taxon>Alveolata</taxon>
        <taxon>Ciliophora</taxon>
        <taxon>Intramacronucleata</taxon>
        <taxon>Oligohymenophorea</taxon>
        <taxon>Scuticociliatia</taxon>
        <taxon>Philasterida</taxon>
        <taxon>Pseudocohnilembidae</taxon>
        <taxon>Pseudocohnilembus</taxon>
    </lineage>
</organism>
<accession>A0A0V0R7W9</accession>